<evidence type="ECO:0000256" key="8">
    <source>
        <dbReference type="ARBA" id="ARBA00023316"/>
    </source>
</evidence>
<proteinExistence type="predicted"/>
<dbReference type="PANTHER" id="PTHR22914:SF9">
    <property type="entry name" value="CHITIN SYNTHASE 1"/>
    <property type="match status" value="1"/>
</dbReference>
<evidence type="ECO:0000256" key="4">
    <source>
        <dbReference type="ARBA" id="ARBA00022676"/>
    </source>
</evidence>
<comment type="subcellular location">
    <subcellularLocation>
        <location evidence="1">Cell membrane</location>
        <topology evidence="1">Multi-pass membrane protein</topology>
    </subcellularLocation>
</comment>
<evidence type="ECO:0000256" key="3">
    <source>
        <dbReference type="ARBA" id="ARBA00022475"/>
    </source>
</evidence>
<evidence type="ECO:0000256" key="2">
    <source>
        <dbReference type="ARBA" id="ARBA00012543"/>
    </source>
</evidence>
<dbReference type="Pfam" id="PF01644">
    <property type="entry name" value="Chitin_synth_1"/>
    <property type="match status" value="1"/>
</dbReference>
<feature type="transmembrane region" description="Helical" evidence="9">
    <location>
        <begin position="109"/>
        <end position="128"/>
    </location>
</feature>
<sequence>MIPFPLTCPQIYSIIREPLAILFLAAVRGRGRFASLLVQHDVSCCPQVISQWRRQWVSFSLRLAEDRLLCYQLITKENCSYRLSYCNSACAETDVPHTLVALLKQRRRWLNGSFFALLYSLAHFFTFWKQSSHG</sequence>
<dbReference type="InterPro" id="IPR004835">
    <property type="entry name" value="Chitin_synth"/>
</dbReference>
<name>A0A0H5RK01_9EUKA</name>
<evidence type="ECO:0000256" key="6">
    <source>
        <dbReference type="ARBA" id="ARBA00022692"/>
    </source>
</evidence>
<keyword evidence="9" id="KW-1133">Transmembrane helix</keyword>
<dbReference type="GO" id="GO:0071555">
    <property type="term" value="P:cell wall organization"/>
    <property type="evidence" value="ECO:0007669"/>
    <property type="project" value="UniProtKB-KW"/>
</dbReference>
<dbReference type="GO" id="GO:0005886">
    <property type="term" value="C:plasma membrane"/>
    <property type="evidence" value="ECO:0007669"/>
    <property type="project" value="UniProtKB-SubCell"/>
</dbReference>
<dbReference type="EMBL" id="HACM01008607">
    <property type="protein sequence ID" value="CRZ09049.1"/>
    <property type="molecule type" value="Transcribed_RNA"/>
</dbReference>
<organism evidence="10">
    <name type="scientific">Spongospora subterranea</name>
    <dbReference type="NCBI Taxonomy" id="70186"/>
    <lineage>
        <taxon>Eukaryota</taxon>
        <taxon>Sar</taxon>
        <taxon>Rhizaria</taxon>
        <taxon>Endomyxa</taxon>
        <taxon>Phytomyxea</taxon>
        <taxon>Plasmodiophorida</taxon>
        <taxon>Plasmodiophoridae</taxon>
        <taxon>Spongospora</taxon>
    </lineage>
</organism>
<keyword evidence="3" id="KW-1003">Cell membrane</keyword>
<dbReference type="PANTHER" id="PTHR22914">
    <property type="entry name" value="CHITIN SYNTHASE"/>
    <property type="match status" value="1"/>
</dbReference>
<protein>
    <recommendedName>
        <fullName evidence="2">chitin synthase</fullName>
        <ecNumber evidence="2">2.4.1.16</ecNumber>
    </recommendedName>
</protein>
<evidence type="ECO:0000256" key="1">
    <source>
        <dbReference type="ARBA" id="ARBA00004651"/>
    </source>
</evidence>
<dbReference type="AlphaFoldDB" id="A0A0H5RK01"/>
<evidence type="ECO:0000256" key="7">
    <source>
        <dbReference type="ARBA" id="ARBA00023136"/>
    </source>
</evidence>
<evidence type="ECO:0000313" key="10">
    <source>
        <dbReference type="EMBL" id="CRZ09049.1"/>
    </source>
</evidence>
<keyword evidence="7 9" id="KW-0472">Membrane</keyword>
<keyword evidence="6 9" id="KW-0812">Transmembrane</keyword>
<keyword evidence="8" id="KW-0961">Cell wall biogenesis/degradation</keyword>
<evidence type="ECO:0000256" key="9">
    <source>
        <dbReference type="SAM" id="Phobius"/>
    </source>
</evidence>
<dbReference type="GO" id="GO:0004100">
    <property type="term" value="F:chitin synthase activity"/>
    <property type="evidence" value="ECO:0007669"/>
    <property type="project" value="UniProtKB-EC"/>
</dbReference>
<dbReference type="EC" id="2.4.1.16" evidence="2"/>
<accession>A0A0H5RK01</accession>
<dbReference type="GO" id="GO:0006031">
    <property type="term" value="P:chitin biosynthetic process"/>
    <property type="evidence" value="ECO:0007669"/>
    <property type="project" value="TreeGrafter"/>
</dbReference>
<evidence type="ECO:0000256" key="5">
    <source>
        <dbReference type="ARBA" id="ARBA00022679"/>
    </source>
</evidence>
<keyword evidence="5" id="KW-0808">Transferase</keyword>
<keyword evidence="4" id="KW-0328">Glycosyltransferase</keyword>
<reference evidence="10" key="1">
    <citation type="submission" date="2015-04" db="EMBL/GenBank/DDBJ databases">
        <title>The genome sequence of the plant pathogenic Rhizarian Plasmodiophora brassicae reveals insights in its biotrophic life cycle and the origin of chitin synthesis.</title>
        <authorList>
            <person name="Schwelm A."/>
            <person name="Fogelqvist J."/>
            <person name="Knaust A."/>
            <person name="Julke S."/>
            <person name="Lilja T."/>
            <person name="Dhandapani V."/>
            <person name="Bonilla-Rosso G."/>
            <person name="Karlsson M."/>
            <person name="Shevchenko A."/>
            <person name="Choi S.R."/>
            <person name="Kim H.G."/>
            <person name="Park J.Y."/>
            <person name="Lim Y.P."/>
            <person name="Ludwig-Muller J."/>
            <person name="Dixelius C."/>
        </authorList>
    </citation>
    <scope>NUCLEOTIDE SEQUENCE</scope>
    <source>
        <tissue evidence="10">Potato root galls</tissue>
    </source>
</reference>